<feature type="transmembrane region" description="Helical" evidence="2">
    <location>
        <begin position="122"/>
        <end position="142"/>
    </location>
</feature>
<dbReference type="SMART" id="SM00460">
    <property type="entry name" value="TGc"/>
    <property type="match status" value="1"/>
</dbReference>
<keyword evidence="5" id="KW-1185">Reference proteome</keyword>
<evidence type="ECO:0000259" key="3">
    <source>
        <dbReference type="SMART" id="SM00460"/>
    </source>
</evidence>
<feature type="transmembrane region" description="Helical" evidence="2">
    <location>
        <begin position="65"/>
        <end position="90"/>
    </location>
</feature>
<dbReference type="Pfam" id="PF11992">
    <property type="entry name" value="TgpA_N"/>
    <property type="match status" value="1"/>
</dbReference>
<accession>A0ABV5LU92</accession>
<feature type="transmembrane region" description="Helical" evidence="2">
    <location>
        <begin position="606"/>
        <end position="629"/>
    </location>
</feature>
<dbReference type="EMBL" id="JBHMDM010000007">
    <property type="protein sequence ID" value="MFB9377674.1"/>
    <property type="molecule type" value="Genomic_DNA"/>
</dbReference>
<evidence type="ECO:0000313" key="4">
    <source>
        <dbReference type="EMBL" id="MFB9377674.1"/>
    </source>
</evidence>
<evidence type="ECO:0000256" key="1">
    <source>
        <dbReference type="SAM" id="MobiDB-lite"/>
    </source>
</evidence>
<feature type="transmembrane region" description="Helical" evidence="2">
    <location>
        <begin position="203"/>
        <end position="229"/>
    </location>
</feature>
<evidence type="ECO:0000313" key="5">
    <source>
        <dbReference type="Proteomes" id="UP001589748"/>
    </source>
</evidence>
<feature type="transmembrane region" description="Helical" evidence="2">
    <location>
        <begin position="31"/>
        <end position="53"/>
    </location>
</feature>
<keyword evidence="2" id="KW-1133">Transmembrane helix</keyword>
<dbReference type="PANTHER" id="PTHR42736">
    <property type="entry name" value="PROTEIN-GLUTAMINE GAMMA-GLUTAMYLTRANSFERASE"/>
    <property type="match status" value="1"/>
</dbReference>
<feature type="transmembrane region" description="Helical" evidence="2">
    <location>
        <begin position="172"/>
        <end position="191"/>
    </location>
</feature>
<dbReference type="InterPro" id="IPR038765">
    <property type="entry name" value="Papain-like_cys_pep_sf"/>
</dbReference>
<feature type="region of interest" description="Disordered" evidence="1">
    <location>
        <begin position="539"/>
        <end position="588"/>
    </location>
</feature>
<dbReference type="Proteomes" id="UP001589748">
    <property type="component" value="Unassembled WGS sequence"/>
</dbReference>
<name>A0ABV5LU92_9ACTN</name>
<protein>
    <submittedName>
        <fullName evidence="4">TransglutaminaseTgpA domain-containing protein</fullName>
    </submittedName>
</protein>
<sequence length="791" mass="82215">MTRSAWTALWGAAAVAAAVLGLRPLLLGGGWVLPALGVVAAVVGTGLLARAALARSSRSTLLPVLGLQVLVLVVALVAVFGGSTAVLGLLPGPGTPERFVRLGTEGVAALQRYSVPALDITGLRLLVVSGAGLCALLVDLVAVPLRRPALAGLPLAAVVAVPVALAPGGASALAFLGVALPYVVLLTRPRAGQSPRSARAPRIRAAATTATAAGAGLVLLAAVVVPAAAPGLDERQLRVELGGGDTITVINPILNLKASLGARSDATILTYSTDEANPEPLRIVTADVFDGETWAPATGGAIPRDQRVQDGLPPAPGLSEAVRAQAETRETRIAVRGLDQTYLPLPYPSERVQIEGDWLWEDDTLNVVGDGETTRGVRYTATHLEIRPDEDELRSAGPAPDPIRERYTALPELPAVVGDTAREITADATDPYEQAVELQRFFRSSGGFTYSTDAPNDGGTSAVVDFLRDRSGFCVQFASAMAVMARSLGIPARVAIGFLPGEETGEADGRSTWRISAQDAHAWPELWFSGVGWVRFEPTPATRTGQSPSWTLPRTPVAPLPSAPGAVPTQAPSAGTTPTASAAPTTTAAAVPAQARPAEGWRALPWGWIALGVLVLAALLLPLVSARLLHRRRWAPGRAAEARAGRPRPAETAWADLRDRSEDLGFDWAGSATPRTIEAQLLSAMGSGADGAVREDLAALRRAVEMSRFAPAWAGTDGGPGGAGPDGDGPGGPGGAVKTRPAVVATPGRREVDRVVAALAAAVPASRRRRARLFPRSGIRALLDWWDRDRT</sequence>
<proteinExistence type="predicted"/>
<dbReference type="SUPFAM" id="SSF54001">
    <property type="entry name" value="Cysteine proteinases"/>
    <property type="match status" value="1"/>
</dbReference>
<dbReference type="PANTHER" id="PTHR42736:SF1">
    <property type="entry name" value="PROTEIN-GLUTAMINE GAMMA-GLUTAMYLTRANSFERASE"/>
    <property type="match status" value="1"/>
</dbReference>
<evidence type="ECO:0000256" key="2">
    <source>
        <dbReference type="SAM" id="Phobius"/>
    </source>
</evidence>
<reference evidence="4 5" key="1">
    <citation type="submission" date="2024-09" db="EMBL/GenBank/DDBJ databases">
        <authorList>
            <person name="Sun Q."/>
            <person name="Mori K."/>
        </authorList>
    </citation>
    <scope>NUCLEOTIDE SEQUENCE [LARGE SCALE GENOMIC DNA]</scope>
    <source>
        <strain evidence="4 5">TISTR 1856</strain>
    </source>
</reference>
<dbReference type="Pfam" id="PF01841">
    <property type="entry name" value="Transglut_core"/>
    <property type="match status" value="1"/>
</dbReference>
<feature type="region of interest" description="Disordered" evidence="1">
    <location>
        <begin position="711"/>
        <end position="740"/>
    </location>
</feature>
<dbReference type="InterPro" id="IPR002931">
    <property type="entry name" value="Transglutaminase-like"/>
</dbReference>
<dbReference type="Gene3D" id="3.10.620.30">
    <property type="match status" value="1"/>
</dbReference>
<keyword evidence="2" id="KW-0812">Transmembrane</keyword>
<feature type="domain" description="Transglutaminase-like" evidence="3">
    <location>
        <begin position="466"/>
        <end position="540"/>
    </location>
</feature>
<organism evidence="4 5">
    <name type="scientific">Kineococcus gynurae</name>
    <dbReference type="NCBI Taxonomy" id="452979"/>
    <lineage>
        <taxon>Bacteria</taxon>
        <taxon>Bacillati</taxon>
        <taxon>Actinomycetota</taxon>
        <taxon>Actinomycetes</taxon>
        <taxon>Kineosporiales</taxon>
        <taxon>Kineosporiaceae</taxon>
        <taxon>Kineococcus</taxon>
    </lineage>
</organism>
<feature type="compositionally biased region" description="Low complexity" evidence="1">
    <location>
        <begin position="568"/>
        <end position="588"/>
    </location>
</feature>
<dbReference type="RefSeq" id="WP_380138018.1">
    <property type="nucleotide sequence ID" value="NZ_JBHLUI010000008.1"/>
</dbReference>
<gene>
    <name evidence="4" type="ORF">ACFFVI_11925</name>
</gene>
<dbReference type="InterPro" id="IPR052901">
    <property type="entry name" value="Bact_TGase-like"/>
</dbReference>
<feature type="compositionally biased region" description="Polar residues" evidence="1">
    <location>
        <begin position="541"/>
        <end position="552"/>
    </location>
</feature>
<feature type="compositionally biased region" description="Gly residues" evidence="1">
    <location>
        <begin position="716"/>
        <end position="735"/>
    </location>
</feature>
<keyword evidence="2" id="KW-0472">Membrane</keyword>
<comment type="caution">
    <text evidence="4">The sequence shown here is derived from an EMBL/GenBank/DDBJ whole genome shotgun (WGS) entry which is preliminary data.</text>
</comment>
<dbReference type="InterPro" id="IPR021878">
    <property type="entry name" value="TgpA_N"/>
</dbReference>